<dbReference type="InterPro" id="IPR047951">
    <property type="entry name" value="Transpos_ISL3"/>
</dbReference>
<keyword evidence="3" id="KW-1185">Reference proteome</keyword>
<dbReference type="PANTHER" id="PTHR33498:SF1">
    <property type="entry name" value="TRANSPOSASE FOR INSERTION SEQUENCE ELEMENT IS1557"/>
    <property type="match status" value="1"/>
</dbReference>
<proteinExistence type="predicted"/>
<dbReference type="Pfam" id="PF01610">
    <property type="entry name" value="DDE_Tnp_ISL3"/>
    <property type="match status" value="1"/>
</dbReference>
<dbReference type="InterPro" id="IPR002560">
    <property type="entry name" value="Transposase_DDE"/>
</dbReference>
<evidence type="ECO:0000313" key="3">
    <source>
        <dbReference type="Proteomes" id="UP000035763"/>
    </source>
</evidence>
<dbReference type="Proteomes" id="UP000035763">
    <property type="component" value="Unassembled WGS sequence"/>
</dbReference>
<feature type="domain" description="Transposase IS204/IS1001/IS1096/IS1165 DDE" evidence="1">
    <location>
        <begin position="20"/>
        <end position="242"/>
    </location>
</feature>
<organism evidence="2 3">
    <name type="scientific">Nostocoides australiense Ben110</name>
    <dbReference type="NCBI Taxonomy" id="1193182"/>
    <lineage>
        <taxon>Bacteria</taxon>
        <taxon>Bacillati</taxon>
        <taxon>Actinomycetota</taxon>
        <taxon>Actinomycetes</taxon>
        <taxon>Micrococcales</taxon>
        <taxon>Intrasporangiaceae</taxon>
        <taxon>Nostocoides</taxon>
    </lineage>
</organism>
<gene>
    <name evidence="2" type="ORF">BN11_1690001</name>
</gene>
<dbReference type="AlphaFoldDB" id="W6JU76"/>
<evidence type="ECO:0000259" key="1">
    <source>
        <dbReference type="Pfam" id="PF01610"/>
    </source>
</evidence>
<dbReference type="EMBL" id="CAJA01000078">
    <property type="protein sequence ID" value="CCH72442.1"/>
    <property type="molecule type" value="Genomic_DNA"/>
</dbReference>
<reference evidence="2 3" key="1">
    <citation type="journal article" date="2013" name="ISME J.">
        <title>A metabolic model for members of the genus Tetrasphaera involved in enhanced biological phosphorus removal.</title>
        <authorList>
            <person name="Kristiansen R."/>
            <person name="Nguyen H.T.T."/>
            <person name="Saunders A.M."/>
            <person name="Nielsen J.L."/>
            <person name="Wimmer R."/>
            <person name="Le V.Q."/>
            <person name="McIlroy S.J."/>
            <person name="Petrovski S."/>
            <person name="Seviour R.J."/>
            <person name="Calteau A."/>
            <person name="Nielsen K.L."/>
            <person name="Nielsen P.H."/>
        </authorList>
    </citation>
    <scope>NUCLEOTIDE SEQUENCE [LARGE SCALE GENOMIC DNA]</scope>
    <source>
        <strain evidence="2 3">Ben110</strain>
    </source>
</reference>
<comment type="caution">
    <text evidence="2">The sequence shown here is derived from an EMBL/GenBank/DDBJ whole genome shotgun (WGS) entry which is preliminary data.</text>
</comment>
<dbReference type="STRING" id="1193182.BN11_1690001"/>
<sequence>MVDLTRHPHPTDPDKPPIVKARLLDLVPGRSGEAYATWLQDRGEQFRARVRVATLDPFRGYKNAIDDQLQDARSVLDAFHVVKLATAVVDDVRRRVQQEIHGHRGRKNDPLYRVRNILRSGAENLTDRQKARLAAAWAADERHLEVEVAWLCAQQVRSVYHQDTHAAGRAIAEKILDEFPTYPIREVKRLGKTLNQWRTEFLGYFDTDGANNGGTEAINGLIELHRHIARGFRNRDNYRLRMLLIGGGLNL</sequence>
<dbReference type="PANTHER" id="PTHR33498">
    <property type="entry name" value="TRANSPOSASE FOR INSERTION SEQUENCE ELEMENT IS1557"/>
    <property type="match status" value="1"/>
</dbReference>
<name>W6JU76_9MICO</name>
<protein>
    <submittedName>
        <fullName evidence="2">Transposase</fullName>
    </submittedName>
</protein>
<evidence type="ECO:0000313" key="2">
    <source>
        <dbReference type="EMBL" id="CCH72442.1"/>
    </source>
</evidence>
<accession>W6JU76</accession>